<dbReference type="InterPro" id="IPR023214">
    <property type="entry name" value="HAD_sf"/>
</dbReference>
<evidence type="ECO:0000313" key="2">
    <source>
        <dbReference type="Proteomes" id="UP000236319"/>
    </source>
</evidence>
<reference evidence="1 2" key="1">
    <citation type="journal article" date="2017" name="BMC Genomics">
        <title>Whole-genome assembly of Babesia ovata and comparative genomics between closely related pathogens.</title>
        <authorList>
            <person name="Yamagishi J."/>
            <person name="Asada M."/>
            <person name="Hakimi H."/>
            <person name="Tanaka T.Q."/>
            <person name="Sugimoto C."/>
            <person name="Kawazu S."/>
        </authorList>
    </citation>
    <scope>NUCLEOTIDE SEQUENCE [LARGE SCALE GENOMIC DNA]</scope>
    <source>
        <strain evidence="1 2">Miyake</strain>
    </source>
</reference>
<dbReference type="VEuPathDB" id="PiroplasmaDB:BOVATA_015740"/>
<dbReference type="Pfam" id="PF08282">
    <property type="entry name" value="Hydrolase_3"/>
    <property type="match status" value="2"/>
</dbReference>
<keyword evidence="1" id="KW-0378">Hydrolase</keyword>
<protein>
    <submittedName>
        <fullName evidence="1">Haloacid dehalogenase-like hydrolase family member</fullName>
    </submittedName>
</protein>
<dbReference type="Proteomes" id="UP000236319">
    <property type="component" value="Unassembled WGS sequence"/>
</dbReference>
<gene>
    <name evidence="1" type="ORF">BOVATA_015740</name>
</gene>
<dbReference type="GO" id="GO:0005829">
    <property type="term" value="C:cytosol"/>
    <property type="evidence" value="ECO:0007669"/>
    <property type="project" value="TreeGrafter"/>
</dbReference>
<dbReference type="GO" id="GO:0000287">
    <property type="term" value="F:magnesium ion binding"/>
    <property type="evidence" value="ECO:0007669"/>
    <property type="project" value="TreeGrafter"/>
</dbReference>
<keyword evidence="2" id="KW-1185">Reference proteome</keyword>
<dbReference type="InterPro" id="IPR036412">
    <property type="entry name" value="HAD-like_sf"/>
</dbReference>
<accession>A0A2H6KAQ9</accession>
<dbReference type="SUPFAM" id="SSF56784">
    <property type="entry name" value="HAD-like"/>
    <property type="match status" value="1"/>
</dbReference>
<evidence type="ECO:0000313" key="1">
    <source>
        <dbReference type="EMBL" id="GBE60081.1"/>
    </source>
</evidence>
<dbReference type="EMBL" id="BDSA01000002">
    <property type="protein sequence ID" value="GBE60081.1"/>
    <property type="molecule type" value="Genomic_DNA"/>
</dbReference>
<dbReference type="RefSeq" id="XP_028866324.1">
    <property type="nucleotide sequence ID" value="XM_029010491.1"/>
</dbReference>
<dbReference type="AlphaFoldDB" id="A0A2H6KAQ9"/>
<proteinExistence type="predicted"/>
<dbReference type="PANTHER" id="PTHR10000">
    <property type="entry name" value="PHOSPHOSERINE PHOSPHATASE"/>
    <property type="match status" value="1"/>
</dbReference>
<dbReference type="GO" id="GO:0016791">
    <property type="term" value="F:phosphatase activity"/>
    <property type="evidence" value="ECO:0007669"/>
    <property type="project" value="TreeGrafter"/>
</dbReference>
<dbReference type="GeneID" id="39873851"/>
<dbReference type="Gene3D" id="3.40.50.1000">
    <property type="entry name" value="HAD superfamily/HAD-like"/>
    <property type="match status" value="2"/>
</dbReference>
<comment type="caution">
    <text evidence="1">The sequence shown here is derived from an EMBL/GenBank/DDBJ whole genome shotgun (WGS) entry which is preliminary data.</text>
</comment>
<sequence length="236" mass="26052">MNDDAASNSTPPVMITNFVRPEIAPKCFGTDIDGTFLADDPEMYQRNLDAFAWAIKNGIDIFFCTGRGYDDAMRVLPPGLAEKLGFTGYPGVYYNGAAVYGRNGEVLTEALFRKDVLKHIMDRILEAKHERFQDMEGVEFIAKRALNDLTDLTPMGITKGSGIASVLEHLGRTPDQCAYMGDAANDIEAMHLVRHSFAVANATQAVKDAAKYTVHQTNENAAFRTVMEALYDVNQN</sequence>
<dbReference type="PANTHER" id="PTHR10000:SF8">
    <property type="entry name" value="HAD SUPERFAMILY HYDROLASE-LIKE, TYPE 3"/>
    <property type="match status" value="1"/>
</dbReference>
<name>A0A2H6KAQ9_9APIC</name>
<dbReference type="OrthoDB" id="365801at2759"/>
<organism evidence="1 2">
    <name type="scientific">Babesia ovata</name>
    <dbReference type="NCBI Taxonomy" id="189622"/>
    <lineage>
        <taxon>Eukaryota</taxon>
        <taxon>Sar</taxon>
        <taxon>Alveolata</taxon>
        <taxon>Apicomplexa</taxon>
        <taxon>Aconoidasida</taxon>
        <taxon>Piroplasmida</taxon>
        <taxon>Babesiidae</taxon>
        <taxon>Babesia</taxon>
    </lineage>
</organism>